<evidence type="ECO:0000313" key="3">
    <source>
        <dbReference type="Proteomes" id="UP000198406"/>
    </source>
</evidence>
<evidence type="ECO:0000256" key="1">
    <source>
        <dbReference type="SAM" id="SignalP"/>
    </source>
</evidence>
<comment type="caution">
    <text evidence="2">The sequence shown here is derived from an EMBL/GenBank/DDBJ whole genome shotgun (WGS) entry which is preliminary data.</text>
</comment>
<sequence length="160" mass="17034">MDLMMLRTPISLLSLFLGSAVAVNESLFSRRQGICDTIFGGGDDDDKPVDSPDNTRTCNTFVGNGLCTGSDSVYPNCVKTGMTLEDCQQAAVDKTDAVGLSHGTWSGDVGCGLFFDVAFEFSCPDGYNKVSDGSLQGTGPVTGFFDYPVSNEVCYKCIDE</sequence>
<protein>
    <submittedName>
        <fullName evidence="2">Uncharacterized protein</fullName>
    </submittedName>
</protein>
<dbReference type="EMBL" id="BDSP01000205">
    <property type="protein sequence ID" value="GAX23955.1"/>
    <property type="molecule type" value="Genomic_DNA"/>
</dbReference>
<keyword evidence="3" id="KW-1185">Reference proteome</keyword>
<name>A0A1Z5KCS5_FISSO</name>
<dbReference type="AlphaFoldDB" id="A0A1Z5KCS5"/>
<keyword evidence="1" id="KW-0732">Signal</keyword>
<dbReference type="InParanoid" id="A0A1Z5KCS5"/>
<dbReference type="Proteomes" id="UP000198406">
    <property type="component" value="Unassembled WGS sequence"/>
</dbReference>
<evidence type="ECO:0000313" key="2">
    <source>
        <dbReference type="EMBL" id="GAX23955.1"/>
    </source>
</evidence>
<feature type="chain" id="PRO_5012057541" evidence="1">
    <location>
        <begin position="23"/>
        <end position="160"/>
    </location>
</feature>
<organism evidence="2 3">
    <name type="scientific">Fistulifera solaris</name>
    <name type="common">Oleaginous diatom</name>
    <dbReference type="NCBI Taxonomy" id="1519565"/>
    <lineage>
        <taxon>Eukaryota</taxon>
        <taxon>Sar</taxon>
        <taxon>Stramenopiles</taxon>
        <taxon>Ochrophyta</taxon>
        <taxon>Bacillariophyta</taxon>
        <taxon>Bacillariophyceae</taxon>
        <taxon>Bacillariophycidae</taxon>
        <taxon>Naviculales</taxon>
        <taxon>Naviculaceae</taxon>
        <taxon>Fistulifera</taxon>
    </lineage>
</organism>
<proteinExistence type="predicted"/>
<feature type="signal peptide" evidence="1">
    <location>
        <begin position="1"/>
        <end position="22"/>
    </location>
</feature>
<reference evidence="2 3" key="1">
    <citation type="journal article" date="2015" name="Plant Cell">
        <title>Oil accumulation by the oleaginous diatom Fistulifera solaris as revealed by the genome and transcriptome.</title>
        <authorList>
            <person name="Tanaka T."/>
            <person name="Maeda Y."/>
            <person name="Veluchamy A."/>
            <person name="Tanaka M."/>
            <person name="Abida H."/>
            <person name="Marechal E."/>
            <person name="Bowler C."/>
            <person name="Muto M."/>
            <person name="Sunaga Y."/>
            <person name="Tanaka M."/>
            <person name="Yoshino T."/>
            <person name="Taniguchi T."/>
            <person name="Fukuda Y."/>
            <person name="Nemoto M."/>
            <person name="Matsumoto M."/>
            <person name="Wong P.S."/>
            <person name="Aburatani S."/>
            <person name="Fujibuchi W."/>
        </authorList>
    </citation>
    <scope>NUCLEOTIDE SEQUENCE [LARGE SCALE GENOMIC DNA]</scope>
    <source>
        <strain evidence="2 3">JPCC DA0580</strain>
    </source>
</reference>
<accession>A0A1Z5KCS5</accession>
<gene>
    <name evidence="2" type="ORF">FisN_26Lh012</name>
</gene>